<evidence type="ECO:0000313" key="2">
    <source>
        <dbReference type="EMBL" id="PVH91645.1"/>
    </source>
</evidence>
<gene>
    <name evidence="2" type="ORF">DM02DRAFT_545403</name>
</gene>
<feature type="transmembrane region" description="Helical" evidence="1">
    <location>
        <begin position="281"/>
        <end position="303"/>
    </location>
</feature>
<proteinExistence type="predicted"/>
<feature type="transmembrane region" description="Helical" evidence="1">
    <location>
        <begin position="53"/>
        <end position="72"/>
    </location>
</feature>
<organism evidence="2 3">
    <name type="scientific">Periconia macrospinosa</name>
    <dbReference type="NCBI Taxonomy" id="97972"/>
    <lineage>
        <taxon>Eukaryota</taxon>
        <taxon>Fungi</taxon>
        <taxon>Dikarya</taxon>
        <taxon>Ascomycota</taxon>
        <taxon>Pezizomycotina</taxon>
        <taxon>Dothideomycetes</taxon>
        <taxon>Pleosporomycetidae</taxon>
        <taxon>Pleosporales</taxon>
        <taxon>Massarineae</taxon>
        <taxon>Periconiaceae</taxon>
        <taxon>Periconia</taxon>
    </lineage>
</organism>
<keyword evidence="1" id="KW-1133">Transmembrane helix</keyword>
<dbReference type="AlphaFoldDB" id="A0A2V1D0X3"/>
<evidence type="ECO:0000256" key="1">
    <source>
        <dbReference type="SAM" id="Phobius"/>
    </source>
</evidence>
<dbReference type="Proteomes" id="UP000244855">
    <property type="component" value="Unassembled WGS sequence"/>
</dbReference>
<feature type="transmembrane region" description="Helical" evidence="1">
    <location>
        <begin position="216"/>
        <end position="236"/>
    </location>
</feature>
<dbReference type="PANTHER" id="PTHR34391:SF1">
    <property type="entry name" value="UPF0658 GOLGI APPARATUS MEMBRANE PROTEIN C1952.10C-RELATED"/>
    <property type="match status" value="1"/>
</dbReference>
<dbReference type="EMBL" id="KZ805809">
    <property type="protein sequence ID" value="PVH91645.1"/>
    <property type="molecule type" value="Genomic_DNA"/>
</dbReference>
<feature type="transmembrane region" description="Helical" evidence="1">
    <location>
        <begin position="135"/>
        <end position="158"/>
    </location>
</feature>
<feature type="transmembrane region" description="Helical" evidence="1">
    <location>
        <begin position="179"/>
        <end position="204"/>
    </location>
</feature>
<protein>
    <recommendedName>
        <fullName evidence="4">TRP C-terminal domain-containing protein</fullName>
    </recommendedName>
</protein>
<accession>A0A2V1D0X3</accession>
<dbReference type="OrthoDB" id="10252009at2759"/>
<dbReference type="InterPro" id="IPR040410">
    <property type="entry name" value="UPF0658_Golgi"/>
</dbReference>
<evidence type="ECO:0008006" key="4">
    <source>
        <dbReference type="Google" id="ProtNLM"/>
    </source>
</evidence>
<dbReference type="STRING" id="97972.A0A2V1D0X3"/>
<dbReference type="PANTHER" id="PTHR34391">
    <property type="entry name" value="UPF0658 GOLGI APPARATUS MEMBRANE PROTEIN C1952.10C-RELATED"/>
    <property type="match status" value="1"/>
</dbReference>
<reference evidence="2 3" key="1">
    <citation type="journal article" date="2018" name="Sci. Rep.">
        <title>Comparative genomics provides insights into the lifestyle and reveals functional heterogeneity of dark septate endophytic fungi.</title>
        <authorList>
            <person name="Knapp D.G."/>
            <person name="Nemeth J.B."/>
            <person name="Barry K."/>
            <person name="Hainaut M."/>
            <person name="Henrissat B."/>
            <person name="Johnson J."/>
            <person name="Kuo A."/>
            <person name="Lim J.H.P."/>
            <person name="Lipzen A."/>
            <person name="Nolan M."/>
            <person name="Ohm R.A."/>
            <person name="Tamas L."/>
            <person name="Grigoriev I.V."/>
            <person name="Spatafora J.W."/>
            <person name="Nagy L.G."/>
            <person name="Kovacs G.M."/>
        </authorList>
    </citation>
    <scope>NUCLEOTIDE SEQUENCE [LARGE SCALE GENOMIC DNA]</scope>
    <source>
        <strain evidence="2 3">DSE2036</strain>
    </source>
</reference>
<keyword evidence="1" id="KW-0812">Transmembrane</keyword>
<keyword evidence="3" id="KW-1185">Reference proteome</keyword>
<evidence type="ECO:0000313" key="3">
    <source>
        <dbReference type="Proteomes" id="UP000244855"/>
    </source>
</evidence>
<feature type="transmembrane region" description="Helical" evidence="1">
    <location>
        <begin position="243"/>
        <end position="261"/>
    </location>
</feature>
<feature type="transmembrane region" description="Helical" evidence="1">
    <location>
        <begin position="12"/>
        <end position="33"/>
    </location>
</feature>
<feature type="transmembrane region" description="Helical" evidence="1">
    <location>
        <begin position="84"/>
        <end position="102"/>
    </location>
</feature>
<name>A0A2V1D0X3_9PLEO</name>
<dbReference type="GO" id="GO:0005794">
    <property type="term" value="C:Golgi apparatus"/>
    <property type="evidence" value="ECO:0007669"/>
    <property type="project" value="TreeGrafter"/>
</dbReference>
<sequence>MSGYRPRTNSEWGFLGAIVGQAVCATALDIAVLWKYFSWVTPLVYQVQQSYSIPVNCGLIIFGLCYQSVLTVDALHTRNNVQMYNICVFNALLLTFIAMSYGQTAEVISGLSTSRALGDQPLVDLSVDLWASVRLLLLTLSVVVAIATLGLFFYGYKLHNEFAWAIYRHVRGSRQMRQWFLMYKVLVVFIKVELYFFIGFLLLYGLVNVHFEVPEFPLIVCLLLSELVQIALALYFTKTENTLGAIIAIAFRLAQIAYLVSRIVVLCGNGIRANTILKNEMLLFAGSALAFNAFICINSVLCITNFGCGLKPLLSGEISNERQPYEFHSLGYQPANQSFVSRRLSLD</sequence>
<keyword evidence="1" id="KW-0472">Membrane</keyword>